<evidence type="ECO:0000313" key="1">
    <source>
        <dbReference type="EMBL" id="MPD03546.1"/>
    </source>
</evidence>
<gene>
    <name evidence="1" type="ORF">E2C01_099187</name>
</gene>
<name>A0A5B7K9P1_PORTR</name>
<proteinExistence type="predicted"/>
<accession>A0A5B7K9P1</accession>
<evidence type="ECO:0000313" key="2">
    <source>
        <dbReference type="Proteomes" id="UP000324222"/>
    </source>
</evidence>
<keyword evidence="2" id="KW-1185">Reference proteome</keyword>
<comment type="caution">
    <text evidence="1">The sequence shown here is derived from an EMBL/GenBank/DDBJ whole genome shotgun (WGS) entry which is preliminary data.</text>
</comment>
<reference evidence="1 2" key="1">
    <citation type="submission" date="2019-05" db="EMBL/GenBank/DDBJ databases">
        <title>Another draft genome of Portunus trituberculatus and its Hox gene families provides insights of decapod evolution.</title>
        <authorList>
            <person name="Jeong J.-H."/>
            <person name="Song I."/>
            <person name="Kim S."/>
            <person name="Choi T."/>
            <person name="Kim D."/>
            <person name="Ryu S."/>
            <person name="Kim W."/>
        </authorList>
    </citation>
    <scope>NUCLEOTIDE SEQUENCE [LARGE SCALE GENOMIC DNA]</scope>
    <source>
        <tissue evidence="1">Muscle</tissue>
    </source>
</reference>
<protein>
    <submittedName>
        <fullName evidence="1">Uncharacterized protein</fullName>
    </submittedName>
</protein>
<sequence>MCRVCRVQSLAKSLAHTMAGHTLPARMRHQRDQDGGGWRDEAKLQCSTWVVRFGLGEAVS</sequence>
<dbReference type="AlphaFoldDB" id="A0A5B7K9P1"/>
<dbReference type="EMBL" id="VSRR010136585">
    <property type="protein sequence ID" value="MPD03546.1"/>
    <property type="molecule type" value="Genomic_DNA"/>
</dbReference>
<dbReference type="Proteomes" id="UP000324222">
    <property type="component" value="Unassembled WGS sequence"/>
</dbReference>
<organism evidence="1 2">
    <name type="scientific">Portunus trituberculatus</name>
    <name type="common">Swimming crab</name>
    <name type="synonym">Neptunus trituberculatus</name>
    <dbReference type="NCBI Taxonomy" id="210409"/>
    <lineage>
        <taxon>Eukaryota</taxon>
        <taxon>Metazoa</taxon>
        <taxon>Ecdysozoa</taxon>
        <taxon>Arthropoda</taxon>
        <taxon>Crustacea</taxon>
        <taxon>Multicrustacea</taxon>
        <taxon>Malacostraca</taxon>
        <taxon>Eumalacostraca</taxon>
        <taxon>Eucarida</taxon>
        <taxon>Decapoda</taxon>
        <taxon>Pleocyemata</taxon>
        <taxon>Brachyura</taxon>
        <taxon>Eubrachyura</taxon>
        <taxon>Portunoidea</taxon>
        <taxon>Portunidae</taxon>
        <taxon>Portuninae</taxon>
        <taxon>Portunus</taxon>
    </lineage>
</organism>